<evidence type="ECO:0000259" key="9">
    <source>
        <dbReference type="Pfam" id="PF05896"/>
    </source>
</evidence>
<dbReference type="InterPro" id="IPR008703">
    <property type="entry name" value="NqrA"/>
</dbReference>
<evidence type="ECO:0000256" key="5">
    <source>
        <dbReference type="ARBA" id="ARBA00023065"/>
    </source>
</evidence>
<dbReference type="PANTHER" id="PTHR37839">
    <property type="entry name" value="NA(+)-TRANSLOCATING NADH-QUINONE REDUCTASE SUBUNIT A"/>
    <property type="match status" value="1"/>
</dbReference>
<evidence type="ECO:0000256" key="1">
    <source>
        <dbReference type="ARBA" id="ARBA00022448"/>
    </source>
</evidence>
<keyword evidence="3 8" id="KW-0520">NAD</keyword>
<comment type="subunit">
    <text evidence="8">Composed of six subunits; NqrA, NqrB, NqrC, NqrD, NqrE and NqrF.</text>
</comment>
<evidence type="ECO:0000259" key="10">
    <source>
        <dbReference type="Pfam" id="PF11973"/>
    </source>
</evidence>
<dbReference type="NCBIfam" id="NF003759">
    <property type="entry name" value="PRK05352.1-2"/>
    <property type="match status" value="1"/>
</dbReference>
<proteinExistence type="inferred from homology"/>
<dbReference type="Pfam" id="PF11973">
    <property type="entry name" value="NQRA_SLBB"/>
    <property type="match status" value="1"/>
</dbReference>
<dbReference type="AlphaFoldDB" id="A0A7Z0UWI1"/>
<evidence type="ECO:0000256" key="4">
    <source>
        <dbReference type="ARBA" id="ARBA00023053"/>
    </source>
</evidence>
<dbReference type="Proteomes" id="UP000078446">
    <property type="component" value="Unassembled WGS sequence"/>
</dbReference>
<evidence type="ECO:0000256" key="2">
    <source>
        <dbReference type="ARBA" id="ARBA00022967"/>
    </source>
</evidence>
<dbReference type="Pfam" id="PF05896">
    <property type="entry name" value="NQRA_N"/>
    <property type="match status" value="1"/>
</dbReference>
<sequence length="508" mass="55819">MPIFFKVHQSFILTPLDKISPPLIGRTALDVFRKLGVQPINHHLVKAGMFWSQFKYPLMITIKKGLDLPINGEPSKQISEHTPTKVALVGYDYVGMRPTMHVKEGDKVTKGQVLYEDKKRAGVLYTAPVGGTVVAVNRGERRVFESLVIVVDPNASEEITFNAYRSEDLSMLDRKTVVEQLVASGEWTALRTRPFSRTPEINSIPSAIFVTATDTNPLAVDPATVLFEEIQAFNDGLVILSTLSPKTYVCHGDIAPETLSKTADGNDTIYEGFTGVHPAGNAGTHIHFLHPLARGNSVWTINYQDVIAIGKLFTTGRIYTERLISLAGPAVANPRLVRTTRGADLTELTQGELNGDDNRVISGSVLSGRTAAGATAFLGRFHNQVSALTEGRERPALHFFAPGANRFSKLPIYISQFFKGKKYDFTTSTNGSPRAMVPIGLFETVMPQDYLPTQLLRALIVEDIISAVELGALELDEEDLALCTFVSPGKYEFGDILRDNLTRIEQEG</sequence>
<feature type="domain" description="NqrA N-terminal barrel-sandwich hybrid" evidence="9">
    <location>
        <begin position="60"/>
        <end position="152"/>
    </location>
</feature>
<evidence type="ECO:0000313" key="13">
    <source>
        <dbReference type="Proteomes" id="UP000078446"/>
    </source>
</evidence>
<dbReference type="EC" id="7.2.1.1" evidence="8"/>
<keyword evidence="2 8" id="KW-1278">Translocase</keyword>
<keyword evidence="4 8" id="KW-0915">Sodium</keyword>
<evidence type="ECO:0000259" key="11">
    <source>
        <dbReference type="Pfam" id="PF24836"/>
    </source>
</evidence>
<comment type="catalytic activity">
    <reaction evidence="8">
        <text>a ubiquinone + n Na(+)(in) + NADH + H(+) = a ubiquinol + n Na(+)(out) + NAD(+)</text>
        <dbReference type="Rhea" id="RHEA:47748"/>
        <dbReference type="Rhea" id="RHEA-COMP:9565"/>
        <dbReference type="Rhea" id="RHEA-COMP:9566"/>
        <dbReference type="ChEBI" id="CHEBI:15378"/>
        <dbReference type="ChEBI" id="CHEBI:16389"/>
        <dbReference type="ChEBI" id="CHEBI:17976"/>
        <dbReference type="ChEBI" id="CHEBI:29101"/>
        <dbReference type="ChEBI" id="CHEBI:57540"/>
        <dbReference type="ChEBI" id="CHEBI:57945"/>
        <dbReference type="EC" id="7.2.1.1"/>
    </reaction>
</comment>
<dbReference type="InterPro" id="IPR056148">
    <property type="entry name" value="NQRA_2nd"/>
</dbReference>
<dbReference type="Pfam" id="PF24836">
    <property type="entry name" value="NQRA_2nd"/>
    <property type="match status" value="1"/>
</dbReference>
<keyword evidence="1 8" id="KW-0813">Transport</keyword>
<dbReference type="InterPro" id="IPR056147">
    <property type="entry name" value="NQRA_N"/>
</dbReference>
<comment type="function">
    <text evidence="8">NQR complex catalyzes the reduction of ubiquinone-1 to ubiquinol by two successive reactions, coupled with the transport of Na(+) ions from the cytoplasm to the periplasm. NqrA to NqrE are probably involved in the second step, the conversion of ubisemiquinone to ubiquinol.</text>
</comment>
<dbReference type="GO" id="GO:0016655">
    <property type="term" value="F:oxidoreductase activity, acting on NAD(P)H, quinone or similar compound as acceptor"/>
    <property type="evidence" value="ECO:0007669"/>
    <property type="project" value="UniProtKB-UniRule"/>
</dbReference>
<feature type="domain" description="Na(+)-translocating NADH-quinone reductase subunit A C-terminal" evidence="10">
    <location>
        <begin position="324"/>
        <end position="371"/>
    </location>
</feature>
<dbReference type="NCBIfam" id="TIGR01936">
    <property type="entry name" value="nqrA"/>
    <property type="match status" value="1"/>
</dbReference>
<protein>
    <recommendedName>
        <fullName evidence="8">Na(+)-translocating NADH-quinone reductase subunit A</fullName>
        <shortName evidence="8">Na(+)-NQR subunit A</shortName>
        <shortName evidence="8">Na(+)-translocating NQR subunit A</shortName>
        <ecNumber evidence="8">7.2.1.1</ecNumber>
    </recommendedName>
    <alternativeName>
        <fullName evidence="8">NQR complex subunit A</fullName>
    </alternativeName>
    <alternativeName>
        <fullName evidence="8">NQR-1 subunit A</fullName>
    </alternativeName>
</protein>
<dbReference type="Gene3D" id="2.40.50.100">
    <property type="match status" value="1"/>
</dbReference>
<dbReference type="EMBL" id="LXHE01000025">
    <property type="protein sequence ID" value="OAU98973.1"/>
    <property type="molecule type" value="Genomic_DNA"/>
</dbReference>
<keyword evidence="5 8" id="KW-0406">Ion transport</keyword>
<organism evidence="12 13">
    <name type="scientific">Moraxella catarrhalis</name>
    <name type="common">Branhamella catarrhalis</name>
    <dbReference type="NCBI Taxonomy" id="480"/>
    <lineage>
        <taxon>Bacteria</taxon>
        <taxon>Pseudomonadati</taxon>
        <taxon>Pseudomonadota</taxon>
        <taxon>Gammaproteobacteria</taxon>
        <taxon>Moraxellales</taxon>
        <taxon>Moraxellaceae</taxon>
        <taxon>Moraxella</taxon>
    </lineage>
</organism>
<feature type="domain" description="NqrA second alpha/beta" evidence="11">
    <location>
        <begin position="172"/>
        <end position="318"/>
    </location>
</feature>
<accession>A0A7Z0UWI1</accession>
<comment type="similarity">
    <text evidence="8">Belongs to the NqrA family.</text>
</comment>
<evidence type="ECO:0000256" key="8">
    <source>
        <dbReference type="HAMAP-Rule" id="MF_00425"/>
    </source>
</evidence>
<dbReference type="HAMAP" id="MF_00425">
    <property type="entry name" value="NqrA"/>
    <property type="match status" value="1"/>
</dbReference>
<evidence type="ECO:0000256" key="6">
    <source>
        <dbReference type="ARBA" id="ARBA00023075"/>
    </source>
</evidence>
<gene>
    <name evidence="8" type="primary">nqrA</name>
    <name evidence="12" type="ORF">AO382_2239</name>
</gene>
<reference evidence="12 13" key="1">
    <citation type="journal article" date="2016" name="Genome Biol. Evol.">
        <title>Comparative Genomic Analyses of the Moraxella catarrhalis Serosensitive and Seroresistant Lineages Demonstrate Their Independent Evolution.</title>
        <authorList>
            <person name="Earl J.P."/>
            <person name="de Vries S.P."/>
            <person name="Ahmed A."/>
            <person name="Powell E."/>
            <person name="Schultz M.P."/>
            <person name="Hermans P.W."/>
            <person name="Hill D.J."/>
            <person name="Zhou Z."/>
            <person name="Constantinidou C.I."/>
            <person name="Hu F.Z."/>
            <person name="Bootsma H.J."/>
            <person name="Ehrlich G.D."/>
        </authorList>
    </citation>
    <scope>NUCLEOTIDE SEQUENCE [LARGE SCALE GENOMIC DNA]</scope>
    <source>
        <strain evidence="12 13">Z7574</strain>
    </source>
</reference>
<evidence type="ECO:0000256" key="7">
    <source>
        <dbReference type="ARBA" id="ARBA00023201"/>
    </source>
</evidence>
<evidence type="ECO:0000313" key="12">
    <source>
        <dbReference type="EMBL" id="OAU98973.1"/>
    </source>
</evidence>
<evidence type="ECO:0000256" key="3">
    <source>
        <dbReference type="ARBA" id="ARBA00023027"/>
    </source>
</evidence>
<keyword evidence="12" id="KW-0560">Oxidoreductase</keyword>
<comment type="caution">
    <text evidence="12">The sequence shown here is derived from an EMBL/GenBank/DDBJ whole genome shotgun (WGS) entry which is preliminary data.</text>
</comment>
<dbReference type="InterPro" id="IPR022615">
    <property type="entry name" value="NqrA_C_domain"/>
</dbReference>
<dbReference type="GO" id="GO:0006814">
    <property type="term" value="P:sodium ion transport"/>
    <property type="evidence" value="ECO:0007669"/>
    <property type="project" value="UniProtKB-UniRule"/>
</dbReference>
<name>A0A7Z0UWI1_MORCA</name>
<keyword evidence="6 8" id="KW-0830">Ubiquinone</keyword>
<dbReference type="PANTHER" id="PTHR37839:SF1">
    <property type="entry name" value="NA(+)-TRANSLOCATING NADH-QUINONE REDUCTASE SUBUNIT A"/>
    <property type="match status" value="1"/>
</dbReference>
<keyword evidence="7 8" id="KW-0739">Sodium transport</keyword>